<keyword evidence="2" id="KW-1185">Reference proteome</keyword>
<protein>
    <submittedName>
        <fullName evidence="1">Uncharacterized protein</fullName>
    </submittedName>
</protein>
<comment type="caution">
    <text evidence="1">The sequence shown here is derived from an EMBL/GenBank/DDBJ whole genome shotgun (WGS) entry which is preliminary data.</text>
</comment>
<name>A0A9D4DWC9_DREPO</name>
<dbReference type="Proteomes" id="UP000828390">
    <property type="component" value="Unassembled WGS sequence"/>
</dbReference>
<accession>A0A9D4DWC9</accession>
<proteinExistence type="predicted"/>
<evidence type="ECO:0000313" key="2">
    <source>
        <dbReference type="Proteomes" id="UP000828390"/>
    </source>
</evidence>
<organism evidence="1 2">
    <name type="scientific">Dreissena polymorpha</name>
    <name type="common">Zebra mussel</name>
    <name type="synonym">Mytilus polymorpha</name>
    <dbReference type="NCBI Taxonomy" id="45954"/>
    <lineage>
        <taxon>Eukaryota</taxon>
        <taxon>Metazoa</taxon>
        <taxon>Spiralia</taxon>
        <taxon>Lophotrochozoa</taxon>
        <taxon>Mollusca</taxon>
        <taxon>Bivalvia</taxon>
        <taxon>Autobranchia</taxon>
        <taxon>Heteroconchia</taxon>
        <taxon>Euheterodonta</taxon>
        <taxon>Imparidentia</taxon>
        <taxon>Neoheterodontei</taxon>
        <taxon>Myida</taxon>
        <taxon>Dreissenoidea</taxon>
        <taxon>Dreissenidae</taxon>
        <taxon>Dreissena</taxon>
    </lineage>
</organism>
<reference evidence="1" key="1">
    <citation type="journal article" date="2019" name="bioRxiv">
        <title>The Genome of the Zebra Mussel, Dreissena polymorpha: A Resource for Invasive Species Research.</title>
        <authorList>
            <person name="McCartney M.A."/>
            <person name="Auch B."/>
            <person name="Kono T."/>
            <person name="Mallez S."/>
            <person name="Zhang Y."/>
            <person name="Obille A."/>
            <person name="Becker A."/>
            <person name="Abrahante J.E."/>
            <person name="Garbe J."/>
            <person name="Badalamenti J.P."/>
            <person name="Herman A."/>
            <person name="Mangelson H."/>
            <person name="Liachko I."/>
            <person name="Sullivan S."/>
            <person name="Sone E.D."/>
            <person name="Koren S."/>
            <person name="Silverstein K.A.T."/>
            <person name="Beckman K.B."/>
            <person name="Gohl D.M."/>
        </authorList>
    </citation>
    <scope>NUCLEOTIDE SEQUENCE</scope>
    <source>
        <strain evidence="1">Duluth1</strain>
        <tissue evidence="1">Whole animal</tissue>
    </source>
</reference>
<dbReference type="EMBL" id="JAIWYP010000009">
    <property type="protein sequence ID" value="KAH3768826.1"/>
    <property type="molecule type" value="Genomic_DNA"/>
</dbReference>
<gene>
    <name evidence="1" type="ORF">DPMN_170042</name>
</gene>
<evidence type="ECO:0000313" key="1">
    <source>
        <dbReference type="EMBL" id="KAH3768826.1"/>
    </source>
</evidence>
<reference evidence="1" key="2">
    <citation type="submission" date="2020-11" db="EMBL/GenBank/DDBJ databases">
        <authorList>
            <person name="McCartney M.A."/>
            <person name="Auch B."/>
            <person name="Kono T."/>
            <person name="Mallez S."/>
            <person name="Becker A."/>
            <person name="Gohl D.M."/>
            <person name="Silverstein K.A.T."/>
            <person name="Koren S."/>
            <person name="Bechman K.B."/>
            <person name="Herman A."/>
            <person name="Abrahante J.E."/>
            <person name="Garbe J."/>
        </authorList>
    </citation>
    <scope>NUCLEOTIDE SEQUENCE</scope>
    <source>
        <strain evidence="1">Duluth1</strain>
        <tissue evidence="1">Whole animal</tissue>
    </source>
</reference>
<sequence length="207" mass="23616">MAVKKQPIDDATRMHANITNSTTSKKFATSFHENSTSPVEVSSDILLSVRVIVDSILRGLEQDLHFKHRMKKTRMRGIVTLSSKLEMRRRANARTVVKVLQVVWIIRKTDINDMEFEFCGNDEETMVRKTANAKKTEMEKPAFSPQSVGNRKTQMFKIARVKIGKITDNIKYSGFRLIVMEKVIWLKARCSPSVQLELFISQPGLGS</sequence>
<dbReference type="AlphaFoldDB" id="A0A9D4DWC9"/>